<dbReference type="Proteomes" id="UP000824125">
    <property type="component" value="Unassembled WGS sequence"/>
</dbReference>
<dbReference type="AlphaFoldDB" id="A0A9D1MU56"/>
<dbReference type="SUPFAM" id="SSF53474">
    <property type="entry name" value="alpha/beta-Hydrolases"/>
    <property type="match status" value="1"/>
</dbReference>
<dbReference type="InterPro" id="IPR049492">
    <property type="entry name" value="BD-FAE-like_dom"/>
</dbReference>
<dbReference type="EMBL" id="DVNM01000008">
    <property type="protein sequence ID" value="HIU68667.1"/>
    <property type="molecule type" value="Genomic_DNA"/>
</dbReference>
<dbReference type="InterPro" id="IPR050300">
    <property type="entry name" value="GDXG_lipolytic_enzyme"/>
</dbReference>
<name>A0A9D1MU56_9FIRM</name>
<comment type="caution">
    <text evidence="3">The sequence shown here is derived from an EMBL/GenBank/DDBJ whole genome shotgun (WGS) entry which is preliminary data.</text>
</comment>
<accession>A0A9D1MU56</accession>
<keyword evidence="1 3" id="KW-0378">Hydrolase</keyword>
<proteinExistence type="predicted"/>
<reference evidence="3" key="1">
    <citation type="submission" date="2020-10" db="EMBL/GenBank/DDBJ databases">
        <authorList>
            <person name="Gilroy R."/>
        </authorList>
    </citation>
    <scope>NUCLEOTIDE SEQUENCE</scope>
    <source>
        <strain evidence="3">CHK176-6737</strain>
    </source>
</reference>
<dbReference type="InterPro" id="IPR029058">
    <property type="entry name" value="AB_hydrolase_fold"/>
</dbReference>
<organism evidence="3 4">
    <name type="scientific">Candidatus Scybalenecus merdavium</name>
    <dbReference type="NCBI Taxonomy" id="2840939"/>
    <lineage>
        <taxon>Bacteria</taxon>
        <taxon>Bacillati</taxon>
        <taxon>Bacillota</taxon>
        <taxon>Clostridia</taxon>
        <taxon>Eubacteriales</taxon>
        <taxon>Oscillospiraceae</taxon>
        <taxon>Oscillospiraceae incertae sedis</taxon>
        <taxon>Candidatus Scybalenecus</taxon>
    </lineage>
</organism>
<dbReference type="Gene3D" id="3.40.50.1820">
    <property type="entry name" value="alpha/beta hydrolase"/>
    <property type="match status" value="1"/>
</dbReference>
<gene>
    <name evidence="3" type="ORF">IAD23_01745</name>
</gene>
<feature type="domain" description="BD-FAE-like" evidence="2">
    <location>
        <begin position="50"/>
        <end position="165"/>
    </location>
</feature>
<dbReference type="PANTHER" id="PTHR48081">
    <property type="entry name" value="AB HYDROLASE SUPERFAMILY PROTEIN C4A8.06C"/>
    <property type="match status" value="1"/>
</dbReference>
<evidence type="ECO:0000256" key="1">
    <source>
        <dbReference type="ARBA" id="ARBA00022801"/>
    </source>
</evidence>
<evidence type="ECO:0000259" key="2">
    <source>
        <dbReference type="Pfam" id="PF20434"/>
    </source>
</evidence>
<dbReference type="Pfam" id="PF20434">
    <property type="entry name" value="BD-FAE"/>
    <property type="match status" value="1"/>
</dbReference>
<reference evidence="3" key="2">
    <citation type="journal article" date="2021" name="PeerJ">
        <title>Extensive microbial diversity within the chicken gut microbiome revealed by metagenomics and culture.</title>
        <authorList>
            <person name="Gilroy R."/>
            <person name="Ravi A."/>
            <person name="Getino M."/>
            <person name="Pursley I."/>
            <person name="Horton D.L."/>
            <person name="Alikhan N.F."/>
            <person name="Baker D."/>
            <person name="Gharbi K."/>
            <person name="Hall N."/>
            <person name="Watson M."/>
            <person name="Adriaenssens E.M."/>
            <person name="Foster-Nyarko E."/>
            <person name="Jarju S."/>
            <person name="Secka A."/>
            <person name="Antonio M."/>
            <person name="Oren A."/>
            <person name="Chaudhuri R.R."/>
            <person name="La Ragione R."/>
            <person name="Hildebrand F."/>
            <person name="Pallen M.J."/>
        </authorList>
    </citation>
    <scope>NUCLEOTIDE SEQUENCE</scope>
    <source>
        <strain evidence="3">CHK176-6737</strain>
    </source>
</reference>
<protein>
    <submittedName>
        <fullName evidence="3">Alpha/beta hydrolase</fullName>
    </submittedName>
</protein>
<evidence type="ECO:0000313" key="4">
    <source>
        <dbReference type="Proteomes" id="UP000824125"/>
    </source>
</evidence>
<sequence>MDFFKPILNLVWGFAGVNDTVRLKRQHPPENIEENYDIPYLSDGLRGHLLDVYVPQSAGGKKLPVIVDVHGGGWMYGYKEINRPYCLALAEKGFIVVNINYRLCGGKDRVHLADQLQDCFAAFSWVRENIAVYGGDTGNMFLTGDSAGGNLTCLSAAVCANEKLAQIAGIPAPGQLFRAYGATSPMIDFTQKSPLTVSNRQVVFGADYKNDLFYKTFANFAKIAGKELAPFYLVTSNGDFLQEQGKQCYAVLLTNGVDVKFHNWTKNNQQHVFSVIEPFKGPGQIIIEEMTRFFKSKMVVEAEV</sequence>
<dbReference type="GO" id="GO:0016787">
    <property type="term" value="F:hydrolase activity"/>
    <property type="evidence" value="ECO:0007669"/>
    <property type="project" value="UniProtKB-KW"/>
</dbReference>
<evidence type="ECO:0000313" key="3">
    <source>
        <dbReference type="EMBL" id="HIU68667.1"/>
    </source>
</evidence>